<dbReference type="OrthoDB" id="147688at2"/>
<feature type="transmembrane region" description="Helical" evidence="7">
    <location>
        <begin position="12"/>
        <end position="32"/>
    </location>
</feature>
<comment type="similarity">
    <text evidence="7">Belongs to the binding-protein-dependent transport system permease family.</text>
</comment>
<evidence type="ECO:0000259" key="8">
    <source>
        <dbReference type="PROSITE" id="PS50928"/>
    </source>
</evidence>
<feature type="transmembrane region" description="Helical" evidence="7">
    <location>
        <begin position="199"/>
        <end position="218"/>
    </location>
</feature>
<keyword evidence="6 7" id="KW-0472">Membrane</keyword>
<evidence type="ECO:0000256" key="5">
    <source>
        <dbReference type="ARBA" id="ARBA00022989"/>
    </source>
</evidence>
<keyword evidence="5 7" id="KW-1133">Transmembrane helix</keyword>
<evidence type="ECO:0000256" key="3">
    <source>
        <dbReference type="ARBA" id="ARBA00022475"/>
    </source>
</evidence>
<dbReference type="GO" id="GO:0055085">
    <property type="term" value="P:transmembrane transport"/>
    <property type="evidence" value="ECO:0007669"/>
    <property type="project" value="InterPro"/>
</dbReference>
<dbReference type="RefSeq" id="WP_124842303.1">
    <property type="nucleotide sequence ID" value="NZ_JAUNKP010000001.1"/>
</dbReference>
<evidence type="ECO:0000256" key="2">
    <source>
        <dbReference type="ARBA" id="ARBA00022448"/>
    </source>
</evidence>
<dbReference type="InterPro" id="IPR000515">
    <property type="entry name" value="MetI-like"/>
</dbReference>
<gene>
    <name evidence="9" type="ORF">EII34_01900</name>
</gene>
<accession>A0A3P1TCT5</accession>
<reference evidence="9 10" key="1">
    <citation type="submission" date="2018-11" db="EMBL/GenBank/DDBJ databases">
        <title>Genomes From Bacteria Associated with the Canine Oral Cavity: a Test Case for Automated Genome-Based Taxonomic Assignment.</title>
        <authorList>
            <person name="Coil D.A."/>
            <person name="Jospin G."/>
            <person name="Darling A.E."/>
            <person name="Wallis C."/>
            <person name="Davis I.J."/>
            <person name="Harris S."/>
            <person name="Eisen J.A."/>
            <person name="Holcombe L.J."/>
            <person name="O'Flynn C."/>
        </authorList>
    </citation>
    <scope>NUCLEOTIDE SEQUENCE [LARGE SCALE GENOMIC DNA]</scope>
    <source>
        <strain evidence="9 10">OH887_COT-365</strain>
    </source>
</reference>
<evidence type="ECO:0000313" key="10">
    <source>
        <dbReference type="Proteomes" id="UP000280819"/>
    </source>
</evidence>
<feature type="transmembrane region" description="Helical" evidence="7">
    <location>
        <begin position="299"/>
        <end position="325"/>
    </location>
</feature>
<dbReference type="InterPro" id="IPR045621">
    <property type="entry name" value="BPD_transp_1_N"/>
</dbReference>
<dbReference type="Gene3D" id="1.10.3720.10">
    <property type="entry name" value="MetI-like"/>
    <property type="match status" value="1"/>
</dbReference>
<feature type="transmembrane region" description="Helical" evidence="7">
    <location>
        <begin position="147"/>
        <end position="169"/>
    </location>
</feature>
<comment type="subcellular location">
    <subcellularLocation>
        <location evidence="1 7">Cell membrane</location>
        <topology evidence="1 7">Multi-pass membrane protein</topology>
    </subcellularLocation>
</comment>
<proteinExistence type="inferred from homology"/>
<dbReference type="Pfam" id="PF19300">
    <property type="entry name" value="BPD_transp_1_N"/>
    <property type="match status" value="1"/>
</dbReference>
<evidence type="ECO:0000256" key="1">
    <source>
        <dbReference type="ARBA" id="ARBA00004651"/>
    </source>
</evidence>
<dbReference type="PROSITE" id="PS50928">
    <property type="entry name" value="ABC_TM1"/>
    <property type="match status" value="1"/>
</dbReference>
<evidence type="ECO:0000256" key="4">
    <source>
        <dbReference type="ARBA" id="ARBA00022692"/>
    </source>
</evidence>
<dbReference type="Proteomes" id="UP000280819">
    <property type="component" value="Unassembled WGS sequence"/>
</dbReference>
<keyword evidence="4 7" id="KW-0812">Transmembrane</keyword>
<name>A0A3P1TCT5_9ACTN</name>
<feature type="transmembrane region" description="Helical" evidence="7">
    <location>
        <begin position="110"/>
        <end position="135"/>
    </location>
</feature>
<sequence length="332" mass="36165">MSTFLRLLGRRLLVLPLMVVGVTLLVFFVMSLSSADPARLALGESADAAALEAYREAHGLNRPLLVRFGDYLWRLVTPEIQLDPFNVTIDLGQSFTGVDIYEMVARAFPITLQLTFLGLTIAVVVAGILGVVAALYRDRWPDQVIRVFSIACLATPSFWLALLLIQWLGNIPGGAGVFPALVADWVSFFDDPARYIDQVTLPAIALGIPVAGSLTRVVRTAMVEELDRDYVRTAIGAGIPKHVVVARNVLRNALITPITVLGLRVGYLMGGAVVIELIFNIKGMGDLIFQGITRNDVNIVQGVTITVAVAFIFINIVVDLLYVLVNPRIRSV</sequence>
<dbReference type="Pfam" id="PF00528">
    <property type="entry name" value="BPD_transp_1"/>
    <property type="match status" value="1"/>
</dbReference>
<dbReference type="PANTHER" id="PTHR43163:SF7">
    <property type="entry name" value="DIPEPTIDE-TRANSPORT INTEGRAL MEMBRANE PROTEIN ABC TRANSPORTER DPPB-RELATED"/>
    <property type="match status" value="1"/>
</dbReference>
<evidence type="ECO:0000256" key="7">
    <source>
        <dbReference type="RuleBase" id="RU363032"/>
    </source>
</evidence>
<protein>
    <submittedName>
        <fullName evidence="9">ABC transporter permease</fullName>
    </submittedName>
</protein>
<dbReference type="AlphaFoldDB" id="A0A3P1TCT5"/>
<dbReference type="GO" id="GO:0005886">
    <property type="term" value="C:plasma membrane"/>
    <property type="evidence" value="ECO:0007669"/>
    <property type="project" value="UniProtKB-SubCell"/>
</dbReference>
<dbReference type="InterPro" id="IPR035906">
    <property type="entry name" value="MetI-like_sf"/>
</dbReference>
<dbReference type="SUPFAM" id="SSF161098">
    <property type="entry name" value="MetI-like"/>
    <property type="match status" value="1"/>
</dbReference>
<evidence type="ECO:0000256" key="6">
    <source>
        <dbReference type="ARBA" id="ARBA00023136"/>
    </source>
</evidence>
<dbReference type="EMBL" id="RQZG01000001">
    <property type="protein sequence ID" value="RRD07261.1"/>
    <property type="molecule type" value="Genomic_DNA"/>
</dbReference>
<organism evidence="9 10">
    <name type="scientific">Arachnia propionica</name>
    <dbReference type="NCBI Taxonomy" id="1750"/>
    <lineage>
        <taxon>Bacteria</taxon>
        <taxon>Bacillati</taxon>
        <taxon>Actinomycetota</taxon>
        <taxon>Actinomycetes</taxon>
        <taxon>Propionibacteriales</taxon>
        <taxon>Propionibacteriaceae</taxon>
        <taxon>Arachnia</taxon>
    </lineage>
</organism>
<evidence type="ECO:0000313" key="9">
    <source>
        <dbReference type="EMBL" id="RRD07261.1"/>
    </source>
</evidence>
<comment type="caution">
    <text evidence="9">The sequence shown here is derived from an EMBL/GenBank/DDBJ whole genome shotgun (WGS) entry which is preliminary data.</text>
</comment>
<dbReference type="CDD" id="cd06261">
    <property type="entry name" value="TM_PBP2"/>
    <property type="match status" value="1"/>
</dbReference>
<keyword evidence="2 7" id="KW-0813">Transport</keyword>
<dbReference type="PANTHER" id="PTHR43163">
    <property type="entry name" value="DIPEPTIDE TRANSPORT SYSTEM PERMEASE PROTEIN DPPB-RELATED"/>
    <property type="match status" value="1"/>
</dbReference>
<keyword evidence="3" id="KW-1003">Cell membrane</keyword>
<feature type="transmembrane region" description="Helical" evidence="7">
    <location>
        <begin position="254"/>
        <end position="279"/>
    </location>
</feature>
<feature type="domain" description="ABC transmembrane type-1" evidence="8">
    <location>
        <begin position="108"/>
        <end position="322"/>
    </location>
</feature>